<evidence type="ECO:0000259" key="2">
    <source>
        <dbReference type="Pfam" id="PF19916"/>
    </source>
</evidence>
<dbReference type="InterPro" id="IPR045450">
    <property type="entry name" value="VMAP_C"/>
</dbReference>
<reference evidence="4 5" key="1">
    <citation type="submission" date="2019-04" db="EMBL/GenBank/DDBJ databases">
        <title>Streptomyces lasaliensis sp. nov., an Actinomycete isolated from soil which produces the polyether antibiotic lasalocid.</title>
        <authorList>
            <person name="Erwin G."/>
            <person name="Haber C."/>
        </authorList>
    </citation>
    <scope>NUCLEOTIDE SEQUENCE [LARGE SCALE GENOMIC DNA]</scope>
    <source>
        <strain evidence="4 5">X-537</strain>
    </source>
</reference>
<evidence type="ECO:0000313" key="4">
    <source>
        <dbReference type="EMBL" id="TKS96246.1"/>
    </source>
</evidence>
<feature type="region of interest" description="Disordered" evidence="1">
    <location>
        <begin position="378"/>
        <end position="399"/>
    </location>
</feature>
<dbReference type="InterPro" id="IPR045555">
    <property type="entry name" value="VMAP-M0"/>
</dbReference>
<feature type="domain" description="vWA-MoxR associated protein C-terminal" evidence="3">
    <location>
        <begin position="246"/>
        <end position="475"/>
    </location>
</feature>
<feature type="compositionally biased region" description="Basic and acidic residues" evidence="1">
    <location>
        <begin position="378"/>
        <end position="387"/>
    </location>
</feature>
<dbReference type="Pfam" id="PF19916">
    <property type="entry name" value="VMAP-M0"/>
    <property type="match status" value="1"/>
</dbReference>
<dbReference type="OrthoDB" id="3867284at2"/>
<keyword evidence="5" id="KW-1185">Reference proteome</keyword>
<evidence type="ECO:0000313" key="5">
    <source>
        <dbReference type="Proteomes" id="UP000305929"/>
    </source>
</evidence>
<organism evidence="4 5">
    <name type="scientific">Streptomyces lasalocidi</name>
    <name type="common">Streptomyces lasaliensis</name>
    <dbReference type="NCBI Taxonomy" id="324833"/>
    <lineage>
        <taxon>Bacteria</taxon>
        <taxon>Bacillati</taxon>
        <taxon>Actinomycetota</taxon>
        <taxon>Actinomycetes</taxon>
        <taxon>Kitasatosporales</taxon>
        <taxon>Streptomycetaceae</taxon>
        <taxon>Streptomyces</taxon>
    </lineage>
</organism>
<dbReference type="AlphaFoldDB" id="A0A4U5W485"/>
<protein>
    <submittedName>
        <fullName evidence="4">Uncharacterized protein</fullName>
    </submittedName>
</protein>
<accession>A0A4U5W485</accession>
<sequence>MTDSAATPLPAAGAIGRTVDDLQHAIARQLANNPLLTSETGWRALAARMARHHRASLAQINPSATAGTRIQELIEACSTQAEATEALADALDHATGDPDLSLPLRAAADWLTARTLLSDSQLDQLRDLIADVPSRQAALTAQACLPALSADLPRHCTQTWPTALHLLRRNMLPSGLPPLLAFVEHLAAARERHRNALQAWADELAAHWDVTEELWACRADAVSFQLPELTPARIMFVLLPDGLQKDYYTLRMWHRYGAQATPVLRDEDTQAVSHSELARTVAQRLRQWTQETKGTTTDNLSIEFWLPLSLINEPIWEWCRDILGPARKVLIRSLDRLQIPTIQSAWRARWESLMEGTSDKEAAHPIGQRTLARSILSERDPAPREPEQDPVILESPPNDGKGRSQFLAALRSGAPAILWHRQNCSPAFHNAALQLIGAGPLHELPDRISALRAEHRPSASSDDAFNDITLLWDDPHHTLPTLHDLVAPSEARSL</sequence>
<name>A0A4U5W485_STRLS</name>
<gene>
    <name evidence="4" type="ORF">E4U91_36675</name>
</gene>
<evidence type="ECO:0000259" key="3">
    <source>
        <dbReference type="Pfam" id="PF20028"/>
    </source>
</evidence>
<evidence type="ECO:0000256" key="1">
    <source>
        <dbReference type="SAM" id="MobiDB-lite"/>
    </source>
</evidence>
<feature type="domain" description="vWA-MoxR associated protein middle region 0" evidence="2">
    <location>
        <begin position="118"/>
        <end position="218"/>
    </location>
</feature>
<comment type="caution">
    <text evidence="4">The sequence shown here is derived from an EMBL/GenBank/DDBJ whole genome shotgun (WGS) entry which is preliminary data.</text>
</comment>
<dbReference type="Pfam" id="PF20028">
    <property type="entry name" value="VMAP-C"/>
    <property type="match status" value="1"/>
</dbReference>
<dbReference type="EMBL" id="SZNQ01000003">
    <property type="protein sequence ID" value="TKS96246.1"/>
    <property type="molecule type" value="Genomic_DNA"/>
</dbReference>
<proteinExistence type="predicted"/>
<dbReference type="Proteomes" id="UP000305929">
    <property type="component" value="Unassembled WGS sequence"/>
</dbReference>
<dbReference type="RefSeq" id="WP_137311348.1">
    <property type="nucleotide sequence ID" value="NZ_SZNQ01000003.1"/>
</dbReference>